<evidence type="ECO:0000313" key="2">
    <source>
        <dbReference type="Proteomes" id="UP001152755"/>
    </source>
</evidence>
<organism evidence="1 2">
    <name type="scientific">Speluncibacter jeojiensis</name>
    <dbReference type="NCBI Taxonomy" id="2710754"/>
    <lineage>
        <taxon>Bacteria</taxon>
        <taxon>Bacillati</taxon>
        <taxon>Actinomycetota</taxon>
        <taxon>Actinomycetes</taxon>
        <taxon>Mycobacteriales</taxon>
        <taxon>Speluncibacteraceae</taxon>
        <taxon>Speluncibacter</taxon>
    </lineage>
</organism>
<gene>
    <name evidence="1" type="ORF">NVS88_21265</name>
</gene>
<proteinExistence type="predicted"/>
<dbReference type="Proteomes" id="UP001152755">
    <property type="component" value="Unassembled WGS sequence"/>
</dbReference>
<comment type="caution">
    <text evidence="1">The sequence shown here is derived from an EMBL/GenBank/DDBJ whole genome shotgun (WGS) entry which is preliminary data.</text>
</comment>
<dbReference type="SUPFAM" id="SSF52540">
    <property type="entry name" value="P-loop containing nucleoside triphosphate hydrolases"/>
    <property type="match status" value="1"/>
</dbReference>
<dbReference type="EMBL" id="JANRHA010000023">
    <property type="protein sequence ID" value="MDG3017088.1"/>
    <property type="molecule type" value="Genomic_DNA"/>
</dbReference>
<protein>
    <submittedName>
        <fullName evidence="1">AAA family ATPase</fullName>
    </submittedName>
</protein>
<accession>A0A9X4M857</accession>
<dbReference type="Gene3D" id="3.40.50.300">
    <property type="entry name" value="P-loop containing nucleotide triphosphate hydrolases"/>
    <property type="match status" value="1"/>
</dbReference>
<name>A0A9X4M857_9ACTN</name>
<evidence type="ECO:0000313" key="1">
    <source>
        <dbReference type="EMBL" id="MDG3017088.1"/>
    </source>
</evidence>
<dbReference type="RefSeq" id="WP_277830383.1">
    <property type="nucleotide sequence ID" value="NZ_JANRHA010000023.1"/>
</dbReference>
<dbReference type="Pfam" id="PF13481">
    <property type="entry name" value="AAA_25"/>
    <property type="match status" value="1"/>
</dbReference>
<dbReference type="AlphaFoldDB" id="A0A9X4M857"/>
<reference evidence="1" key="1">
    <citation type="submission" date="2022-08" db="EMBL/GenBank/DDBJ databases">
        <title>Genome analysis of Corynebacteriales strain.</title>
        <authorList>
            <person name="Lee S.D."/>
        </authorList>
    </citation>
    <scope>NUCLEOTIDE SEQUENCE</scope>
    <source>
        <strain evidence="1">D3-21</strain>
    </source>
</reference>
<sequence length="341" mass="36855">MVPAKASSVRLKRVRWAMEDWFVVGGVNLLAGREGLGKSTIAVDIAAKCTRGELQGEYEGVPVTVIYAATEDDPAFTVAPRLRAAGADLDRVLFVSVHTPLSNEGVLSLPGDLAELERVITQHDVKLLILDAATSVMDSRLDGHDDRKVRQFLEPLAQSAGRLDYTVIGLCHFGKRESSDPGKLILGSLAWSQVARSVVSVARDDENDRLVVTNTKGNLATRTRSMAAQVVSATVETDDGPTSVGRVEWLGEADLDARELLGSSAAEREDAADIDKWLDTLLIDNEGALLAKDVFAAADACGYSRDQVKRAKKRRGIVAKKSGNKDGAWFWMLPARSEADN</sequence>
<dbReference type="InterPro" id="IPR027417">
    <property type="entry name" value="P-loop_NTPase"/>
</dbReference>
<keyword evidence="2" id="KW-1185">Reference proteome</keyword>